<organism evidence="3 4">
    <name type="scientific">Catellatospora chokoriensis</name>
    <dbReference type="NCBI Taxonomy" id="310353"/>
    <lineage>
        <taxon>Bacteria</taxon>
        <taxon>Bacillati</taxon>
        <taxon>Actinomycetota</taxon>
        <taxon>Actinomycetes</taxon>
        <taxon>Micromonosporales</taxon>
        <taxon>Micromonosporaceae</taxon>
        <taxon>Catellatospora</taxon>
    </lineage>
</organism>
<evidence type="ECO:0000256" key="2">
    <source>
        <dbReference type="SAM" id="SignalP"/>
    </source>
</evidence>
<evidence type="ECO:0000256" key="1">
    <source>
        <dbReference type="SAM" id="MobiDB-lite"/>
    </source>
</evidence>
<evidence type="ECO:0008006" key="5">
    <source>
        <dbReference type="Google" id="ProtNLM"/>
    </source>
</evidence>
<dbReference type="RefSeq" id="WP_191838567.1">
    <property type="nucleotide sequence ID" value="NZ_BAAALB010000005.1"/>
</dbReference>
<comment type="caution">
    <text evidence="3">The sequence shown here is derived from an EMBL/GenBank/DDBJ whole genome shotgun (WGS) entry which is preliminary data.</text>
</comment>
<protein>
    <recommendedName>
        <fullName evidence="5">PknH-like extracellular domain-containing protein</fullName>
    </recommendedName>
</protein>
<feature type="region of interest" description="Disordered" evidence="1">
    <location>
        <begin position="22"/>
        <end position="66"/>
    </location>
</feature>
<dbReference type="AlphaFoldDB" id="A0A8J3JWP9"/>
<gene>
    <name evidence="3" type="ORF">Cch02nite_59100</name>
</gene>
<keyword evidence="4" id="KW-1185">Reference proteome</keyword>
<evidence type="ECO:0000313" key="4">
    <source>
        <dbReference type="Proteomes" id="UP000619293"/>
    </source>
</evidence>
<accession>A0A8J3JWP9</accession>
<sequence length="263" mass="27966">MTAPTIPWRGLAALALAATLAGGCDRPGSPSASAPASGTPQASAPTSAAASPQPSPEPSADDRCLDTYPGAIADTAFLPGTFGEEKGDLCYEVRPARPGEEEWPEEDHLPRVCATGTLPSEALIADRRGGRRLWNSSSTPGEISTDAYDHTVTRYSGSGARDYLADLRAAVNRCGAYTRDGARYDYSLVSAPKLGDESLRLALARRYVQPQEGMPREARYLIAVIRRGDHVAVVFDHGWEGTPTRTPAITAVFTQSARLLPTP</sequence>
<feature type="compositionally biased region" description="Low complexity" evidence="1">
    <location>
        <begin position="22"/>
        <end position="52"/>
    </location>
</feature>
<feature type="chain" id="PRO_5039454228" description="PknH-like extracellular domain-containing protein" evidence="2">
    <location>
        <begin position="18"/>
        <end position="263"/>
    </location>
</feature>
<keyword evidence="2" id="KW-0732">Signal</keyword>
<feature type="signal peptide" evidence="2">
    <location>
        <begin position="1"/>
        <end position="17"/>
    </location>
</feature>
<dbReference type="Proteomes" id="UP000619293">
    <property type="component" value="Unassembled WGS sequence"/>
</dbReference>
<dbReference type="EMBL" id="BONG01000046">
    <property type="protein sequence ID" value="GIF92466.1"/>
    <property type="molecule type" value="Genomic_DNA"/>
</dbReference>
<reference evidence="3 4" key="1">
    <citation type="submission" date="2021-01" db="EMBL/GenBank/DDBJ databases">
        <title>Whole genome shotgun sequence of Catellatospora chokoriensis NBRC 107358.</title>
        <authorList>
            <person name="Komaki H."/>
            <person name="Tamura T."/>
        </authorList>
    </citation>
    <scope>NUCLEOTIDE SEQUENCE [LARGE SCALE GENOMIC DNA]</scope>
    <source>
        <strain evidence="3 4">NBRC 107358</strain>
    </source>
</reference>
<evidence type="ECO:0000313" key="3">
    <source>
        <dbReference type="EMBL" id="GIF92466.1"/>
    </source>
</evidence>
<proteinExistence type="predicted"/>
<name>A0A8J3JWP9_9ACTN</name>